<evidence type="ECO:0000256" key="1">
    <source>
        <dbReference type="ARBA" id="ARBA00004167"/>
    </source>
</evidence>
<keyword evidence="3" id="KW-1015">Disulfide bond</keyword>
<dbReference type="PANTHER" id="PTHR23278">
    <property type="entry name" value="SIDESTEP PROTEIN"/>
    <property type="match status" value="1"/>
</dbReference>
<dbReference type="GO" id="GO:0016020">
    <property type="term" value="C:membrane"/>
    <property type="evidence" value="ECO:0007669"/>
    <property type="project" value="UniProtKB-SubCell"/>
</dbReference>
<evidence type="ECO:0000313" key="6">
    <source>
        <dbReference type="Proteomes" id="UP001054837"/>
    </source>
</evidence>
<organism evidence="5 6">
    <name type="scientific">Caerostris darwini</name>
    <dbReference type="NCBI Taxonomy" id="1538125"/>
    <lineage>
        <taxon>Eukaryota</taxon>
        <taxon>Metazoa</taxon>
        <taxon>Ecdysozoa</taxon>
        <taxon>Arthropoda</taxon>
        <taxon>Chelicerata</taxon>
        <taxon>Arachnida</taxon>
        <taxon>Araneae</taxon>
        <taxon>Araneomorphae</taxon>
        <taxon>Entelegynae</taxon>
        <taxon>Araneoidea</taxon>
        <taxon>Araneidae</taxon>
        <taxon>Caerostris</taxon>
    </lineage>
</organism>
<keyword evidence="2" id="KW-0472">Membrane</keyword>
<evidence type="ECO:0000256" key="3">
    <source>
        <dbReference type="ARBA" id="ARBA00023157"/>
    </source>
</evidence>
<reference evidence="5 6" key="1">
    <citation type="submission" date="2021-06" db="EMBL/GenBank/DDBJ databases">
        <title>Caerostris darwini draft genome.</title>
        <authorList>
            <person name="Kono N."/>
            <person name="Arakawa K."/>
        </authorList>
    </citation>
    <scope>NUCLEOTIDE SEQUENCE [LARGE SCALE GENOMIC DNA]</scope>
</reference>
<sequence length="442" mass="49032">MNNADSVQKLNSVYRIVGIELTLQTAVDSLGEVFVADLSALATNNADSDQKLNSVYRIVGIELTLQTSGIPTFTFIEGDRAELPCDLNVSATEDEVSLVLWHRDESGSPLYSVDARDLPLPTATHFPAVHMEARAYFNSSASPAFLRIDGIKKDEEGMYRCRVEYRRARTETLDMMLLVIVPPREAIIMDEFGQHLHGVIGPYNEGSPVSLICEGEGGDPSPSVRWFRGEELLDDTYYITPQGFARNEIHLPNLKRTDLLTTLTCEVFNTNLTAPVTSTVNLDMNLRPTDVRITSPYQALSAGKDTDIVCVARGARPPAQISWWLDGEKLTTKITESTAEEDNLTISSLNIRPSIQDNLRNLSCRGDNPQLTDSVLEDTWIISVHYLPRLSVKMNTLDSLKEGSEINMTCQVHSLPPVTELEWLQDGRSLVLQSVPISSIGH</sequence>
<accession>A0AAV4MDZ8</accession>
<evidence type="ECO:0000259" key="4">
    <source>
        <dbReference type="PROSITE" id="PS50835"/>
    </source>
</evidence>
<protein>
    <recommendedName>
        <fullName evidence="4">Ig-like domain-containing protein</fullName>
    </recommendedName>
</protein>
<evidence type="ECO:0000256" key="2">
    <source>
        <dbReference type="ARBA" id="ARBA00023136"/>
    </source>
</evidence>
<gene>
    <name evidence="5" type="ORF">CDAR_537661</name>
</gene>
<feature type="domain" description="Ig-like" evidence="4">
    <location>
        <begin position="288"/>
        <end position="383"/>
    </location>
</feature>
<dbReference type="Pfam" id="PF08205">
    <property type="entry name" value="C2-set_2"/>
    <property type="match status" value="1"/>
</dbReference>
<proteinExistence type="predicted"/>
<comment type="subcellular location">
    <subcellularLocation>
        <location evidence="1">Membrane</location>
        <topology evidence="1">Single-pass membrane protein</topology>
    </subcellularLocation>
</comment>
<dbReference type="AlphaFoldDB" id="A0AAV4MDZ8"/>
<dbReference type="InterPro" id="IPR013162">
    <property type="entry name" value="CD80_C2-set"/>
</dbReference>
<comment type="caution">
    <text evidence="5">The sequence shown here is derived from an EMBL/GenBank/DDBJ whole genome shotgun (WGS) entry which is preliminary data.</text>
</comment>
<dbReference type="InterPro" id="IPR003599">
    <property type="entry name" value="Ig_sub"/>
</dbReference>
<name>A0AAV4MDZ8_9ARAC</name>
<feature type="domain" description="Ig-like" evidence="4">
    <location>
        <begin position="388"/>
        <end position="442"/>
    </location>
</feature>
<dbReference type="Proteomes" id="UP001054837">
    <property type="component" value="Unassembled WGS sequence"/>
</dbReference>
<evidence type="ECO:0000313" key="5">
    <source>
        <dbReference type="EMBL" id="GIX70568.1"/>
    </source>
</evidence>
<dbReference type="InterPro" id="IPR013783">
    <property type="entry name" value="Ig-like_fold"/>
</dbReference>
<dbReference type="SMART" id="SM00409">
    <property type="entry name" value="IG"/>
    <property type="match status" value="3"/>
</dbReference>
<feature type="domain" description="Ig-like" evidence="4">
    <location>
        <begin position="183"/>
        <end position="281"/>
    </location>
</feature>
<dbReference type="InterPro" id="IPR007110">
    <property type="entry name" value="Ig-like_dom"/>
</dbReference>
<dbReference type="InterPro" id="IPR036179">
    <property type="entry name" value="Ig-like_dom_sf"/>
</dbReference>
<keyword evidence="6" id="KW-1185">Reference proteome</keyword>
<dbReference type="PROSITE" id="PS50835">
    <property type="entry name" value="IG_LIKE"/>
    <property type="match status" value="4"/>
</dbReference>
<dbReference type="Gene3D" id="2.60.40.10">
    <property type="entry name" value="Immunoglobulins"/>
    <property type="match status" value="4"/>
</dbReference>
<dbReference type="PANTHER" id="PTHR23278:SF19">
    <property type="entry name" value="OBSCURIN"/>
    <property type="match status" value="1"/>
</dbReference>
<dbReference type="SUPFAM" id="SSF48726">
    <property type="entry name" value="Immunoglobulin"/>
    <property type="match status" value="4"/>
</dbReference>
<feature type="domain" description="Ig-like" evidence="4">
    <location>
        <begin position="77"/>
        <end position="174"/>
    </location>
</feature>
<dbReference type="EMBL" id="BPLQ01000376">
    <property type="protein sequence ID" value="GIX70568.1"/>
    <property type="molecule type" value="Genomic_DNA"/>
</dbReference>